<dbReference type="EMBL" id="MDSU01000018">
    <property type="protein sequence ID" value="OSS41361.1"/>
    <property type="molecule type" value="Genomic_DNA"/>
</dbReference>
<dbReference type="OrthoDB" id="9789078at2"/>
<keyword evidence="6" id="KW-0131">Cell cycle</keyword>
<evidence type="ECO:0000256" key="2">
    <source>
        <dbReference type="ARBA" id="ARBA00022645"/>
    </source>
</evidence>
<dbReference type="Gene3D" id="3.40.710.10">
    <property type="entry name" value="DD-peptidase/beta-lactamase superfamily"/>
    <property type="match status" value="1"/>
</dbReference>
<feature type="domain" description="Penicillin-binding protein transpeptidase" evidence="4">
    <location>
        <begin position="236"/>
        <end position="537"/>
    </location>
</feature>
<dbReference type="EC" id="2.4.1.129" evidence="6"/>
<dbReference type="Gene3D" id="3.90.1310.10">
    <property type="entry name" value="Penicillin-binding protein 2a (Domain 2)"/>
    <property type="match status" value="1"/>
</dbReference>
<keyword evidence="6" id="KW-0132">Cell division</keyword>
<dbReference type="AlphaFoldDB" id="A0A1X4XV03"/>
<keyword evidence="3" id="KW-0472">Membrane</keyword>
<evidence type="ECO:0000313" key="6">
    <source>
        <dbReference type="EMBL" id="OSS41361.1"/>
    </source>
</evidence>
<keyword evidence="6" id="KW-0808">Transferase</keyword>
<evidence type="ECO:0000313" key="7">
    <source>
        <dbReference type="Proteomes" id="UP000194141"/>
    </source>
</evidence>
<dbReference type="SUPFAM" id="SSF56519">
    <property type="entry name" value="Penicillin binding protein dimerisation domain"/>
    <property type="match status" value="1"/>
</dbReference>
<dbReference type="RefSeq" id="WP_086033621.1">
    <property type="nucleotide sequence ID" value="NZ_MDSU01000018.1"/>
</dbReference>
<dbReference type="Gene3D" id="3.30.450.330">
    <property type="match status" value="1"/>
</dbReference>
<dbReference type="InterPro" id="IPR036138">
    <property type="entry name" value="PBP_dimer_sf"/>
</dbReference>
<dbReference type="Pfam" id="PF00905">
    <property type="entry name" value="Transpeptidase"/>
    <property type="match status" value="1"/>
</dbReference>
<keyword evidence="7" id="KW-1185">Reference proteome</keyword>
<dbReference type="InterPro" id="IPR012338">
    <property type="entry name" value="Beta-lactam/transpept-like"/>
</dbReference>
<proteinExistence type="predicted"/>
<dbReference type="GO" id="GO:0071555">
    <property type="term" value="P:cell wall organization"/>
    <property type="evidence" value="ECO:0007669"/>
    <property type="project" value="TreeGrafter"/>
</dbReference>
<evidence type="ECO:0000256" key="1">
    <source>
        <dbReference type="ARBA" id="ARBA00004370"/>
    </source>
</evidence>
<evidence type="ECO:0000259" key="5">
    <source>
        <dbReference type="Pfam" id="PF03717"/>
    </source>
</evidence>
<dbReference type="PANTHER" id="PTHR30627">
    <property type="entry name" value="PEPTIDOGLYCAN D,D-TRANSPEPTIDASE"/>
    <property type="match status" value="1"/>
</dbReference>
<dbReference type="SUPFAM" id="SSF56601">
    <property type="entry name" value="beta-lactamase/transpeptidase-like"/>
    <property type="match status" value="1"/>
</dbReference>
<keyword evidence="2" id="KW-0121">Carboxypeptidase</keyword>
<sequence length="565" mass="64512">MKLTRFKVIFFLIAGCFFVAIVKVFSIEVLNLGQYKRIYATQIQPAIVVQGKRGLIFDSRGKVLAENSFLYDIFVDPKYYIAHNNYKNIKFLDFIDNFFKINISQLIKENPQKQYINLGIIPAKYFYFIKKHIPLGFGLEKKQVRYYPYKNDVSHIIGFVNENGKGAVSVERKYNMYLQGQKSFEKISLTPYGTIQYSKIPQNGDNIHLTINETVQNYLHYLLKDTLKKHKAKMAMGIVEKPDGSIVAMDDVPGYNNNKYYDYTNYSRIKDMPINFLFEPGSVFKIVTMSSALNSGIFNGNETLWCNNGYWPVFGHIIEDVEDNKFLRFDQVFAYSSNVCSAKIALKEKKKIFYKYLWRFGFGKKTGIDLPGEESGIVKDYISLRPFDLATMAFGQGISVTDIQLARAYATIANGGFLITPHVLNYITKDHKITYKYKEHSIRILKTQTVKKIRHILGDVVKYGTGIYAQLKNYSIGGKTGTAQVANGKGGYSKNHYIGSFVAIFPLNKPQFVILITVVDPKGVNYGGMIAAPYVAKMASFLAAYYKIPGNNLINNNIKKFTWRQ</sequence>
<dbReference type="STRING" id="1562698.DESAMIL20_914"/>
<keyword evidence="6" id="KW-0328">Glycosyltransferase</keyword>
<dbReference type="Proteomes" id="UP000194141">
    <property type="component" value="Unassembled WGS sequence"/>
</dbReference>
<gene>
    <name evidence="6" type="ORF">DESAMIL20_914</name>
</gene>
<protein>
    <submittedName>
        <fullName evidence="6">Cell division protein FtsI</fullName>
        <ecNumber evidence="6">2.4.1.129</ecNumber>
    </submittedName>
</protein>
<dbReference type="InterPro" id="IPR050515">
    <property type="entry name" value="Beta-lactam/transpept"/>
</dbReference>
<evidence type="ECO:0000259" key="4">
    <source>
        <dbReference type="Pfam" id="PF00905"/>
    </source>
</evidence>
<dbReference type="GO" id="GO:0051301">
    <property type="term" value="P:cell division"/>
    <property type="evidence" value="ECO:0007669"/>
    <property type="project" value="UniProtKB-KW"/>
</dbReference>
<dbReference type="GO" id="GO:0004180">
    <property type="term" value="F:carboxypeptidase activity"/>
    <property type="evidence" value="ECO:0007669"/>
    <property type="project" value="UniProtKB-KW"/>
</dbReference>
<dbReference type="GO" id="GO:0016757">
    <property type="term" value="F:glycosyltransferase activity"/>
    <property type="evidence" value="ECO:0007669"/>
    <property type="project" value="UniProtKB-KW"/>
</dbReference>
<name>A0A1X4XV03_9BACT</name>
<keyword evidence="2" id="KW-0378">Hydrolase</keyword>
<keyword evidence="2" id="KW-0645">Protease</keyword>
<dbReference type="InterPro" id="IPR001460">
    <property type="entry name" value="PCN-bd_Tpept"/>
</dbReference>
<comment type="caution">
    <text evidence="6">The sequence shown here is derived from an EMBL/GenBank/DDBJ whole genome shotgun (WGS) entry which is preliminary data.</text>
</comment>
<dbReference type="PANTHER" id="PTHR30627:SF1">
    <property type="entry name" value="PEPTIDOGLYCAN D,D-TRANSPEPTIDASE FTSI"/>
    <property type="match status" value="1"/>
</dbReference>
<accession>A0A1X4XV03</accession>
<dbReference type="InterPro" id="IPR005311">
    <property type="entry name" value="PBP_dimer"/>
</dbReference>
<dbReference type="Pfam" id="PF03717">
    <property type="entry name" value="PBP_dimer"/>
    <property type="match status" value="1"/>
</dbReference>
<dbReference type="GO" id="GO:0008658">
    <property type="term" value="F:penicillin binding"/>
    <property type="evidence" value="ECO:0007669"/>
    <property type="project" value="InterPro"/>
</dbReference>
<evidence type="ECO:0000256" key="3">
    <source>
        <dbReference type="ARBA" id="ARBA00023136"/>
    </source>
</evidence>
<feature type="domain" description="Penicillin-binding protein dimerisation" evidence="5">
    <location>
        <begin position="50"/>
        <end position="195"/>
    </location>
</feature>
<reference evidence="6 7" key="1">
    <citation type="journal article" date="2017" name="Front. Microbiol.">
        <title>Genome Sequence of Desulfurella amilsii Strain TR1 and Comparative Genomics of Desulfurellaceae Family.</title>
        <authorList>
            <person name="Florentino A.P."/>
            <person name="Stams A.J."/>
            <person name="Sanchez-Andrea I."/>
        </authorList>
    </citation>
    <scope>NUCLEOTIDE SEQUENCE [LARGE SCALE GENOMIC DNA]</scope>
    <source>
        <strain evidence="6 7">TR1</strain>
    </source>
</reference>
<organism evidence="6 7">
    <name type="scientific">Desulfurella amilsii</name>
    <dbReference type="NCBI Taxonomy" id="1562698"/>
    <lineage>
        <taxon>Bacteria</taxon>
        <taxon>Pseudomonadati</taxon>
        <taxon>Campylobacterota</taxon>
        <taxon>Desulfurellia</taxon>
        <taxon>Desulfurellales</taxon>
        <taxon>Desulfurellaceae</taxon>
        <taxon>Desulfurella</taxon>
    </lineage>
</organism>
<comment type="subcellular location">
    <subcellularLocation>
        <location evidence="1">Membrane</location>
    </subcellularLocation>
</comment>
<dbReference type="GO" id="GO:0005886">
    <property type="term" value="C:plasma membrane"/>
    <property type="evidence" value="ECO:0007669"/>
    <property type="project" value="TreeGrafter"/>
</dbReference>